<accession>A0AA38VVV7</accession>
<name>A0AA38VVV7_9PEZI</name>
<evidence type="ECO:0000259" key="1">
    <source>
        <dbReference type="Pfam" id="PF11558"/>
    </source>
</evidence>
<dbReference type="InterPro" id="IPR029498">
    <property type="entry name" value="HeLo_dom"/>
</dbReference>
<feature type="domain" description="Prion-inhibition and propagation HeLo" evidence="2">
    <location>
        <begin position="7"/>
        <end position="199"/>
    </location>
</feature>
<dbReference type="EMBL" id="JANBVO010000003">
    <property type="protein sequence ID" value="KAJ9155228.1"/>
    <property type="molecule type" value="Genomic_DNA"/>
</dbReference>
<proteinExistence type="predicted"/>
<dbReference type="InterPro" id="IPR038305">
    <property type="entry name" value="HeLo_sf"/>
</dbReference>
<dbReference type="Proteomes" id="UP001174694">
    <property type="component" value="Unassembled WGS sequence"/>
</dbReference>
<dbReference type="AlphaFoldDB" id="A0AA38VVV7"/>
<dbReference type="InterPro" id="IPR021084">
    <property type="entry name" value="Het-s_prion_dom"/>
</dbReference>
<dbReference type="Pfam" id="PF11558">
    <property type="entry name" value="HET-s_218-289"/>
    <property type="match status" value="1"/>
</dbReference>
<dbReference type="PANTHER" id="PTHR37542:SF3">
    <property type="entry name" value="PRION-INHIBITION AND PROPAGATION HELO DOMAIN-CONTAINING PROTEIN"/>
    <property type="match status" value="1"/>
</dbReference>
<reference evidence="3" key="1">
    <citation type="submission" date="2022-07" db="EMBL/GenBank/DDBJ databases">
        <title>Fungi with potential for degradation of polypropylene.</title>
        <authorList>
            <person name="Gostincar C."/>
        </authorList>
    </citation>
    <scope>NUCLEOTIDE SEQUENCE</scope>
    <source>
        <strain evidence="3">EXF-13308</strain>
    </source>
</reference>
<dbReference type="Pfam" id="PF14479">
    <property type="entry name" value="HeLo"/>
    <property type="match status" value="1"/>
</dbReference>
<keyword evidence="3" id="KW-0034">Amyloid</keyword>
<sequence>MAEIFSTVAGALSVAALFDNCVNCFEYIQLGRHFGQDYERCRLKLDIAQARLSRWGTAVAINDDPRFATASPADAMTQRVQSILEEIGLLYRLAQKTSKRYELGATTEDLVLYQEEDMQPVFRRLHGHLGRVVRQRQKQTSLAKKVTWALYEGRYFDRLIKEITGFVDDLETIYPVEAARRQLAQLEIERIVDEPSLKAISNAAAGIDDVLAEVAARKIVIKNYAGRVDAQEKARVRVGNEFADAVFGHGVGITDETTNTAGRVDAKGDSAVHIGNKYGGRGIFD</sequence>
<dbReference type="Gene3D" id="1.20.120.1020">
    <property type="entry name" value="Prion-inhibition and propagation, HeLo domain"/>
    <property type="match status" value="1"/>
</dbReference>
<protein>
    <submittedName>
        <fullName evidence="3">Prion-inhibition and propagation domain-containing protein</fullName>
    </submittedName>
</protein>
<keyword evidence="3" id="KW-0640">Prion</keyword>
<evidence type="ECO:0000313" key="4">
    <source>
        <dbReference type="Proteomes" id="UP001174694"/>
    </source>
</evidence>
<comment type="caution">
    <text evidence="3">The sequence shown here is derived from an EMBL/GenBank/DDBJ whole genome shotgun (WGS) entry which is preliminary data.</text>
</comment>
<gene>
    <name evidence="3" type="ORF">NKR23_g1598</name>
</gene>
<feature type="domain" description="Het-s prion-forming" evidence="1">
    <location>
        <begin position="219"/>
        <end position="279"/>
    </location>
</feature>
<keyword evidence="4" id="KW-1185">Reference proteome</keyword>
<evidence type="ECO:0000259" key="2">
    <source>
        <dbReference type="Pfam" id="PF14479"/>
    </source>
</evidence>
<organism evidence="3 4">
    <name type="scientific">Pleurostoma richardsiae</name>
    <dbReference type="NCBI Taxonomy" id="41990"/>
    <lineage>
        <taxon>Eukaryota</taxon>
        <taxon>Fungi</taxon>
        <taxon>Dikarya</taxon>
        <taxon>Ascomycota</taxon>
        <taxon>Pezizomycotina</taxon>
        <taxon>Sordariomycetes</taxon>
        <taxon>Sordariomycetidae</taxon>
        <taxon>Calosphaeriales</taxon>
        <taxon>Pleurostomataceae</taxon>
        <taxon>Pleurostoma</taxon>
    </lineage>
</organism>
<dbReference type="PANTHER" id="PTHR37542">
    <property type="entry name" value="HELO DOMAIN-CONTAINING PROTEIN-RELATED"/>
    <property type="match status" value="1"/>
</dbReference>
<evidence type="ECO:0000313" key="3">
    <source>
        <dbReference type="EMBL" id="KAJ9155228.1"/>
    </source>
</evidence>